<evidence type="ECO:0000313" key="2">
    <source>
        <dbReference type="EMBL" id="TRM56865.1"/>
    </source>
</evidence>
<evidence type="ECO:0000256" key="1">
    <source>
        <dbReference type="SAM" id="MobiDB-lite"/>
    </source>
</evidence>
<gene>
    <name evidence="2" type="ORF">BD626DRAFT_229852</name>
</gene>
<protein>
    <submittedName>
        <fullName evidence="2">Uncharacterized protein</fullName>
    </submittedName>
</protein>
<accession>A0A550BWG0</accession>
<proteinExistence type="predicted"/>
<feature type="region of interest" description="Disordered" evidence="1">
    <location>
        <begin position="1"/>
        <end position="22"/>
    </location>
</feature>
<name>A0A550BWG0_9AGAR</name>
<dbReference type="EMBL" id="VDMD01000057">
    <property type="protein sequence ID" value="TRM56865.1"/>
    <property type="molecule type" value="Genomic_DNA"/>
</dbReference>
<dbReference type="Proteomes" id="UP000320762">
    <property type="component" value="Unassembled WGS sequence"/>
</dbReference>
<comment type="caution">
    <text evidence="2">The sequence shown here is derived from an EMBL/GenBank/DDBJ whole genome shotgun (WGS) entry which is preliminary data.</text>
</comment>
<sequence>MVHAKGRSMRREGPSHSSPSLHSKVLPMDSPYYELSFVLWTLGVSLYHYSATPWRREANLRPHRPYIFVTSLPCAHLNGSNSIFHTCFSSLMKSVLSHIRALCLSCMARIRRRVYRVAHGHQYPRRAADRSSRRAGLSGRCDGAGSDLRRTCESICAELASRSARGRANVCACKENRRMQGESTHGTGDSHILRMQAVYALYG</sequence>
<dbReference type="AlphaFoldDB" id="A0A550BWG0"/>
<keyword evidence="3" id="KW-1185">Reference proteome</keyword>
<evidence type="ECO:0000313" key="3">
    <source>
        <dbReference type="Proteomes" id="UP000320762"/>
    </source>
</evidence>
<organism evidence="2 3">
    <name type="scientific">Schizophyllum amplum</name>
    <dbReference type="NCBI Taxonomy" id="97359"/>
    <lineage>
        <taxon>Eukaryota</taxon>
        <taxon>Fungi</taxon>
        <taxon>Dikarya</taxon>
        <taxon>Basidiomycota</taxon>
        <taxon>Agaricomycotina</taxon>
        <taxon>Agaricomycetes</taxon>
        <taxon>Agaricomycetidae</taxon>
        <taxon>Agaricales</taxon>
        <taxon>Schizophyllaceae</taxon>
        <taxon>Schizophyllum</taxon>
    </lineage>
</organism>
<reference evidence="2 3" key="1">
    <citation type="journal article" date="2019" name="New Phytol.">
        <title>Comparative genomics reveals unique wood-decay strategies and fruiting body development in the Schizophyllaceae.</title>
        <authorList>
            <person name="Almasi E."/>
            <person name="Sahu N."/>
            <person name="Krizsan K."/>
            <person name="Balint B."/>
            <person name="Kovacs G.M."/>
            <person name="Kiss B."/>
            <person name="Cseklye J."/>
            <person name="Drula E."/>
            <person name="Henrissat B."/>
            <person name="Nagy I."/>
            <person name="Chovatia M."/>
            <person name="Adam C."/>
            <person name="LaButti K."/>
            <person name="Lipzen A."/>
            <person name="Riley R."/>
            <person name="Grigoriev I.V."/>
            <person name="Nagy L.G."/>
        </authorList>
    </citation>
    <scope>NUCLEOTIDE SEQUENCE [LARGE SCALE GENOMIC DNA]</scope>
    <source>
        <strain evidence="2 3">NL-1724</strain>
    </source>
</reference>